<dbReference type="PANTHER" id="PTHR23152">
    <property type="entry name" value="2-OXOGLUTARATE DEHYDROGENASE"/>
    <property type="match status" value="1"/>
</dbReference>
<dbReference type="PIRSF" id="PIRSF000157">
    <property type="entry name" value="Oxoglu_dh_E1"/>
    <property type="match status" value="1"/>
</dbReference>
<dbReference type="EMBL" id="JAHSPG010000003">
    <property type="protein sequence ID" value="MBV4356701.1"/>
    <property type="molecule type" value="Genomic_DNA"/>
</dbReference>
<evidence type="ECO:0000256" key="5">
    <source>
        <dbReference type="ARBA" id="ARBA00023002"/>
    </source>
</evidence>
<keyword evidence="9" id="KW-1185">Reference proteome</keyword>
<accession>A0A9E2W7H5</accession>
<dbReference type="PANTHER" id="PTHR23152:SF4">
    <property type="entry name" value="2-OXOADIPATE DEHYDROGENASE COMPLEX COMPONENT E1"/>
    <property type="match status" value="1"/>
</dbReference>
<evidence type="ECO:0000259" key="7">
    <source>
        <dbReference type="SMART" id="SM00861"/>
    </source>
</evidence>
<dbReference type="GO" id="GO:0005829">
    <property type="term" value="C:cytosol"/>
    <property type="evidence" value="ECO:0007669"/>
    <property type="project" value="TreeGrafter"/>
</dbReference>
<dbReference type="RefSeq" id="WP_217790346.1">
    <property type="nucleotide sequence ID" value="NZ_JAHSPG010000003.1"/>
</dbReference>
<evidence type="ECO:0000256" key="2">
    <source>
        <dbReference type="ARBA" id="ARBA00003906"/>
    </source>
</evidence>
<dbReference type="SMART" id="SM00861">
    <property type="entry name" value="Transket_pyr"/>
    <property type="match status" value="1"/>
</dbReference>
<dbReference type="NCBIfam" id="NF006914">
    <property type="entry name" value="PRK09404.1"/>
    <property type="match status" value="1"/>
</dbReference>
<evidence type="ECO:0000313" key="9">
    <source>
        <dbReference type="Proteomes" id="UP000812270"/>
    </source>
</evidence>
<dbReference type="CDD" id="cd02016">
    <property type="entry name" value="TPP_E1_OGDC_like"/>
    <property type="match status" value="1"/>
</dbReference>
<name>A0A9E2W7H5_9BACT</name>
<comment type="cofactor">
    <cofactor evidence="1">
        <name>thiamine diphosphate</name>
        <dbReference type="ChEBI" id="CHEBI:58937"/>
    </cofactor>
</comment>
<evidence type="ECO:0000256" key="3">
    <source>
        <dbReference type="ARBA" id="ARBA00006936"/>
    </source>
</evidence>
<proteinExistence type="inferred from homology"/>
<dbReference type="Pfam" id="PF00676">
    <property type="entry name" value="E1_dh"/>
    <property type="match status" value="1"/>
</dbReference>
<dbReference type="InterPro" id="IPR011603">
    <property type="entry name" value="2oxoglutarate_DH_E1"/>
</dbReference>
<dbReference type="Pfam" id="PF16078">
    <property type="entry name" value="2-oxogl_dehyd_N"/>
    <property type="match status" value="1"/>
</dbReference>
<evidence type="ECO:0000256" key="4">
    <source>
        <dbReference type="ARBA" id="ARBA00012280"/>
    </source>
</evidence>
<gene>
    <name evidence="8" type="ORF">KTO63_06025</name>
</gene>
<dbReference type="GO" id="GO:0045252">
    <property type="term" value="C:oxoglutarate dehydrogenase complex"/>
    <property type="evidence" value="ECO:0007669"/>
    <property type="project" value="TreeGrafter"/>
</dbReference>
<organism evidence="8 9">
    <name type="scientific">Pinibacter aurantiacus</name>
    <dbReference type="NCBI Taxonomy" id="2851599"/>
    <lineage>
        <taxon>Bacteria</taxon>
        <taxon>Pseudomonadati</taxon>
        <taxon>Bacteroidota</taxon>
        <taxon>Chitinophagia</taxon>
        <taxon>Chitinophagales</taxon>
        <taxon>Chitinophagaceae</taxon>
        <taxon>Pinibacter</taxon>
    </lineage>
</organism>
<dbReference type="Pfam" id="PF16870">
    <property type="entry name" value="OxoGdeHyase_C"/>
    <property type="match status" value="1"/>
</dbReference>
<comment type="function">
    <text evidence="2">E1 component of the 2-oxoglutarate dehydrogenase (OGDH) complex which catalyzes the decarboxylation of 2-oxoglutarate, the first step in the conversion of 2-oxoglutarate to succinyl-CoA and CO(2).</text>
</comment>
<dbReference type="Pfam" id="PF02779">
    <property type="entry name" value="Transket_pyr"/>
    <property type="match status" value="1"/>
</dbReference>
<reference evidence="8" key="1">
    <citation type="submission" date="2021-06" db="EMBL/GenBank/DDBJ databases">
        <authorList>
            <person name="Huq M.A."/>
        </authorList>
    </citation>
    <scope>NUCLEOTIDE SEQUENCE</scope>
    <source>
        <strain evidence="8">MAH-26</strain>
    </source>
</reference>
<dbReference type="GO" id="GO:0004591">
    <property type="term" value="F:oxoglutarate dehydrogenase (succinyl-transferring) activity"/>
    <property type="evidence" value="ECO:0007669"/>
    <property type="project" value="UniProtKB-EC"/>
</dbReference>
<dbReference type="Proteomes" id="UP000812270">
    <property type="component" value="Unassembled WGS sequence"/>
</dbReference>
<dbReference type="EC" id="1.2.4.2" evidence="4"/>
<dbReference type="InterPro" id="IPR031717">
    <property type="entry name" value="ODO-1/KGD_C"/>
</dbReference>
<evidence type="ECO:0000256" key="6">
    <source>
        <dbReference type="ARBA" id="ARBA00023052"/>
    </source>
</evidence>
<sequence length="920" mass="103750">MKDFQYITSSSPAYIESLYQDFVKNPNDVDPEFKMFFEGFDFAVSNNATNGNGSAAVAPTENGTAVSGIDWKKEIGAYRMILGYRNKGHLIATTNPIRPRIDRGANLTLEFYGFTEADLDSKFYAGNFIGLGQATLRDIRNYVQKAYAGNVGIEFKYISDQAKVDFLYNEMEKKFNQPLPIEKRKRILEKLNQGVIFEKFLHTKYVGQKRFSLEGGETTIPALDAIINTGADYGVQEVVIGMAHRGRLNVLANTLGKTYEQIFSEFEGKSVPDQTMGSGDVKYHLGFRAEHSTPDGKKVNLQLCPNPSHLEAVDPVVIGFSRSKADVIYNSDYDKILPILIHGDASVAGQGIVYEVLQMSELDGYYVGGTIHYVINNQIGFTTDFNDARSSDYCTSLAATVHAPVFHVNGDDAEAVVKCAEIATRYRQEFNCDVFIDMVCYRRHGHNEGDDPKYTQPKLYALIEKHANPREVYTQFLIQNGESDAQDLAKEMEKKFWADLQERLDDIKQNPLPYSYQKPELWWKDLRKATAADFEKSPATGINEADFKKVFDAIMTLPSNFKPLRKVEKLLQDKVKLFTDEGKLDWASAELMAYGSLLLEGNDVRMSGQDVRRGTFSHRHAVLRDEENDQAYNRLSQIPDAKGLFRIYNSLLSEYGVLGFEYGYSVANPKALVLWEAQFGDFSNGAQTMIDQFISAAETKWQQMSGLVMLLPHGYEGQGPEHSSARLERYLQQCAELNMIVTNITTAANLFHALRRQQTWPIRKPMINFSPKANLRLPAAYSDKKEFATGTTFKEVIDDAFVGEASDVKKVLFCSGKVYYDLAERQQKENRKDVAIIRLEQLYPLPAAQLEALYKKYAKATWFWVQEEPLNMGAASFLQMNLKSINYGVISRQPSAATATGYAKVHAQEQAEIIETAFSI</sequence>
<dbReference type="InterPro" id="IPR001017">
    <property type="entry name" value="DH_E1"/>
</dbReference>
<evidence type="ECO:0000313" key="8">
    <source>
        <dbReference type="EMBL" id="MBV4356701.1"/>
    </source>
</evidence>
<dbReference type="NCBIfam" id="NF008907">
    <property type="entry name" value="PRK12270.1"/>
    <property type="match status" value="1"/>
</dbReference>
<dbReference type="AlphaFoldDB" id="A0A9E2W7H5"/>
<comment type="caution">
    <text evidence="8">The sequence shown here is derived from an EMBL/GenBank/DDBJ whole genome shotgun (WGS) entry which is preliminary data.</text>
</comment>
<dbReference type="InterPro" id="IPR005475">
    <property type="entry name" value="Transketolase-like_Pyr-bd"/>
</dbReference>
<feature type="domain" description="Transketolase-like pyrimidine-binding" evidence="7">
    <location>
        <begin position="584"/>
        <end position="777"/>
    </location>
</feature>
<dbReference type="InterPro" id="IPR032106">
    <property type="entry name" value="2-oxogl_dehyd_N"/>
</dbReference>
<keyword evidence="6" id="KW-0786">Thiamine pyrophosphate</keyword>
<comment type="similarity">
    <text evidence="3">Belongs to the alpha-ketoglutarate dehydrogenase family.</text>
</comment>
<dbReference type="GO" id="GO:0006099">
    <property type="term" value="P:tricarboxylic acid cycle"/>
    <property type="evidence" value="ECO:0007669"/>
    <property type="project" value="TreeGrafter"/>
</dbReference>
<dbReference type="GO" id="GO:0030976">
    <property type="term" value="F:thiamine pyrophosphate binding"/>
    <property type="evidence" value="ECO:0007669"/>
    <property type="project" value="InterPro"/>
</dbReference>
<protein>
    <recommendedName>
        <fullName evidence="4">oxoglutarate dehydrogenase (succinyl-transferring)</fullName>
        <ecNumber evidence="4">1.2.4.2</ecNumber>
    </recommendedName>
</protein>
<keyword evidence="5 8" id="KW-0560">Oxidoreductase</keyword>
<dbReference type="NCBIfam" id="TIGR00239">
    <property type="entry name" value="2oxo_dh_E1"/>
    <property type="match status" value="1"/>
</dbReference>
<evidence type="ECO:0000256" key="1">
    <source>
        <dbReference type="ARBA" id="ARBA00001964"/>
    </source>
</evidence>